<feature type="domain" description="SbsA Ig-like" evidence="3">
    <location>
        <begin position="32"/>
        <end position="134"/>
    </location>
</feature>
<reference evidence="4 5" key="1">
    <citation type="submission" date="2024-04" db="EMBL/GenBank/DDBJ databases">
        <title>Flavobacterium sp. DGU11 16S ribosomal RNA gene Genome sequencing and assembly.</title>
        <authorList>
            <person name="Park S."/>
        </authorList>
    </citation>
    <scope>NUCLEOTIDE SEQUENCE [LARGE SCALE GENOMIC DNA]</scope>
    <source>
        <strain evidence="4 5">DGU11</strain>
    </source>
</reference>
<evidence type="ECO:0000313" key="5">
    <source>
        <dbReference type="Proteomes" id="UP001464555"/>
    </source>
</evidence>
<dbReference type="EMBL" id="JBBYHR010000007">
    <property type="protein sequence ID" value="MEL1245223.1"/>
    <property type="molecule type" value="Genomic_DNA"/>
</dbReference>
<comment type="caution">
    <text evidence="4">The sequence shown here is derived from an EMBL/GenBank/DDBJ whole genome shotgun (WGS) entry which is preliminary data.</text>
</comment>
<protein>
    <submittedName>
        <fullName evidence="4">Ig-like domain-containing protein</fullName>
    </submittedName>
</protein>
<keyword evidence="1 2" id="KW-0732">Signal</keyword>
<dbReference type="RefSeq" id="WP_341697536.1">
    <property type="nucleotide sequence ID" value="NZ_JBBYHR010000007.1"/>
</dbReference>
<name>A0ABU9HYI0_9FLAO</name>
<dbReference type="Proteomes" id="UP001464555">
    <property type="component" value="Unassembled WGS sequence"/>
</dbReference>
<dbReference type="InterPro" id="IPR032812">
    <property type="entry name" value="SbsA_Ig"/>
</dbReference>
<keyword evidence="5" id="KW-1185">Reference proteome</keyword>
<sequence>MLKSRFFLYIVLISLSLTGCAKRGSITGGAKDTIPPTITGSSPRNMSTDFKGKEIHIDFNEYIKIKDINKQLIISPPMKYTPEIVPAGSASKFINIKIKDTLQENTTYSFNFGQSITDNNEGNPYSQFKFIFSTGAYIDSLSLKGTIKDAYALETDNFVTIMMYEANETFNDSTIYKERPRYVTNTLDSMVSFSLENIKEGKYHLFALKDKNNNYKYDPKTDKIAFLNDIVNVPDSLIAGYQLELFQETPPFRPFKPSLETSNRFFVGYEGDARGIKVKVKNGAEDIRSLVTKVPDKDSVNVWIPRGIKADSLQVQVTHRDSVKDFVMKFKELKTADSLKIEAVQKGGLHFREKFTLKPSTPLVTIDNSKITLINKDSLAVPFTYAYDEFKQELEFDFVKEESQRYSFRMLPGALIDYYGTQNDSLKYTIVTKTYAEYGNLRIQLQNVNRFPLLLEITNVKGEVQASYYSEGETQINFDAILPDKYLLRVIYDNNKNREWDSGYYPDRRQPEEVIYFPKEVDVRENWDVEQPFNLGG</sequence>
<proteinExistence type="predicted"/>
<evidence type="ECO:0000259" key="3">
    <source>
        <dbReference type="Pfam" id="PF13205"/>
    </source>
</evidence>
<gene>
    <name evidence="4" type="ORF">AAEO56_13180</name>
</gene>
<organism evidence="4 5">
    <name type="scientific">Flavobacterium arundinis</name>
    <dbReference type="NCBI Taxonomy" id="3139143"/>
    <lineage>
        <taxon>Bacteria</taxon>
        <taxon>Pseudomonadati</taxon>
        <taxon>Bacteroidota</taxon>
        <taxon>Flavobacteriia</taxon>
        <taxon>Flavobacteriales</taxon>
        <taxon>Flavobacteriaceae</taxon>
        <taxon>Flavobacterium</taxon>
    </lineage>
</organism>
<accession>A0ABU9HYI0</accession>
<evidence type="ECO:0000313" key="4">
    <source>
        <dbReference type="EMBL" id="MEL1245223.1"/>
    </source>
</evidence>
<dbReference type="Pfam" id="PF13205">
    <property type="entry name" value="Big_5"/>
    <property type="match status" value="1"/>
</dbReference>
<dbReference type="PROSITE" id="PS51257">
    <property type="entry name" value="PROKAR_LIPOPROTEIN"/>
    <property type="match status" value="1"/>
</dbReference>
<evidence type="ECO:0000256" key="1">
    <source>
        <dbReference type="ARBA" id="ARBA00022729"/>
    </source>
</evidence>
<feature type="signal peptide" evidence="2">
    <location>
        <begin position="1"/>
        <end position="21"/>
    </location>
</feature>
<feature type="chain" id="PRO_5047496608" evidence="2">
    <location>
        <begin position="22"/>
        <end position="537"/>
    </location>
</feature>
<evidence type="ECO:0000256" key="2">
    <source>
        <dbReference type="SAM" id="SignalP"/>
    </source>
</evidence>